<keyword evidence="2" id="KW-0472">Membrane</keyword>
<keyword evidence="2" id="KW-1133">Transmembrane helix</keyword>
<organism evidence="3 4">
    <name type="scientific">Prymnesium parvum</name>
    <name type="common">Toxic golden alga</name>
    <dbReference type="NCBI Taxonomy" id="97485"/>
    <lineage>
        <taxon>Eukaryota</taxon>
        <taxon>Haptista</taxon>
        <taxon>Haptophyta</taxon>
        <taxon>Prymnesiophyceae</taxon>
        <taxon>Prymnesiales</taxon>
        <taxon>Prymnesiaceae</taxon>
        <taxon>Prymnesium</taxon>
    </lineage>
</organism>
<feature type="transmembrane region" description="Helical" evidence="2">
    <location>
        <begin position="153"/>
        <end position="173"/>
    </location>
</feature>
<keyword evidence="2" id="KW-0812">Transmembrane</keyword>
<keyword evidence="4" id="KW-1185">Reference proteome</keyword>
<evidence type="ECO:0008006" key="5">
    <source>
        <dbReference type="Google" id="ProtNLM"/>
    </source>
</evidence>
<dbReference type="Proteomes" id="UP001515480">
    <property type="component" value="Unassembled WGS sequence"/>
</dbReference>
<evidence type="ECO:0000313" key="3">
    <source>
        <dbReference type="EMBL" id="KAL1520132.1"/>
    </source>
</evidence>
<feature type="transmembrane region" description="Helical" evidence="2">
    <location>
        <begin position="123"/>
        <end position="147"/>
    </location>
</feature>
<evidence type="ECO:0000256" key="2">
    <source>
        <dbReference type="SAM" id="Phobius"/>
    </source>
</evidence>
<protein>
    <recommendedName>
        <fullName evidence="5">Transmembrane protein</fullName>
    </recommendedName>
</protein>
<sequence length="252" mass="27340">MLVAEKQLLDANLRNDLQSLRRLEIKMLVSRYQTAIPAATLIVGFTFTSIVELDYVEYHHPTAAQELCERLFYVFTSVALAGSLYAMAVSSIAIMLGQRLAVQATASLSSKHGQNVEELAHKFVCVLVSLLVSLIGVVAASICAIWVKAEGSISVLASALTFTIFPLMVWSVVTMNLRLNDGEDEPGSLSLYANGKKAAFGEFRIGDSASIPVDIEGGLMKYKDEMNAESQSKANERSALLKCVPPPPSKPR</sequence>
<feature type="transmembrane region" description="Helical" evidence="2">
    <location>
        <begin position="71"/>
        <end position="102"/>
    </location>
</feature>
<gene>
    <name evidence="3" type="ORF">AB1Y20_023604</name>
</gene>
<feature type="region of interest" description="Disordered" evidence="1">
    <location>
        <begin position="226"/>
        <end position="252"/>
    </location>
</feature>
<comment type="caution">
    <text evidence="3">The sequence shown here is derived from an EMBL/GenBank/DDBJ whole genome shotgun (WGS) entry which is preliminary data.</text>
</comment>
<evidence type="ECO:0000256" key="1">
    <source>
        <dbReference type="SAM" id="MobiDB-lite"/>
    </source>
</evidence>
<reference evidence="3 4" key="1">
    <citation type="journal article" date="2024" name="Science">
        <title>Giant polyketide synthase enzymes in the biosynthesis of giant marine polyether toxins.</title>
        <authorList>
            <person name="Fallon T.R."/>
            <person name="Shende V.V."/>
            <person name="Wierzbicki I.H."/>
            <person name="Pendleton A.L."/>
            <person name="Watervoot N.F."/>
            <person name="Auber R.P."/>
            <person name="Gonzalez D.J."/>
            <person name="Wisecaver J.H."/>
            <person name="Moore B.S."/>
        </authorList>
    </citation>
    <scope>NUCLEOTIDE SEQUENCE [LARGE SCALE GENOMIC DNA]</scope>
    <source>
        <strain evidence="3 4">12B1</strain>
    </source>
</reference>
<name>A0AB34JH66_PRYPA</name>
<accession>A0AB34JH66</accession>
<proteinExistence type="predicted"/>
<dbReference type="AlphaFoldDB" id="A0AB34JH66"/>
<dbReference type="EMBL" id="JBGBPQ010000009">
    <property type="protein sequence ID" value="KAL1520132.1"/>
    <property type="molecule type" value="Genomic_DNA"/>
</dbReference>
<feature type="transmembrane region" description="Helical" evidence="2">
    <location>
        <begin position="32"/>
        <end position="51"/>
    </location>
</feature>
<evidence type="ECO:0000313" key="4">
    <source>
        <dbReference type="Proteomes" id="UP001515480"/>
    </source>
</evidence>